<dbReference type="InterPro" id="IPR006056">
    <property type="entry name" value="RidA"/>
</dbReference>
<dbReference type="EMBL" id="KZ819321">
    <property type="protein sequence ID" value="PWN23741.1"/>
    <property type="molecule type" value="Genomic_DNA"/>
</dbReference>
<organism evidence="2 3">
    <name type="scientific">Pseudomicrostroma glucosiphilum</name>
    <dbReference type="NCBI Taxonomy" id="1684307"/>
    <lineage>
        <taxon>Eukaryota</taxon>
        <taxon>Fungi</taxon>
        <taxon>Dikarya</taxon>
        <taxon>Basidiomycota</taxon>
        <taxon>Ustilaginomycotina</taxon>
        <taxon>Exobasidiomycetes</taxon>
        <taxon>Microstromatales</taxon>
        <taxon>Microstromatales incertae sedis</taxon>
        <taxon>Pseudomicrostroma</taxon>
    </lineage>
</organism>
<proteinExistence type="inferred from homology"/>
<dbReference type="AlphaFoldDB" id="A0A316UHC4"/>
<dbReference type="InterPro" id="IPR035959">
    <property type="entry name" value="RutC-like_sf"/>
</dbReference>
<dbReference type="SUPFAM" id="SSF55298">
    <property type="entry name" value="YjgF-like"/>
    <property type="match status" value="1"/>
</dbReference>
<evidence type="ECO:0000313" key="2">
    <source>
        <dbReference type="EMBL" id="PWN23741.1"/>
    </source>
</evidence>
<dbReference type="GeneID" id="37013068"/>
<evidence type="ECO:0000256" key="1">
    <source>
        <dbReference type="ARBA" id="ARBA00010552"/>
    </source>
</evidence>
<dbReference type="STRING" id="1684307.A0A316UHC4"/>
<comment type="similarity">
    <text evidence="1">Belongs to the RutC family.</text>
</comment>
<dbReference type="CDD" id="cd00448">
    <property type="entry name" value="YjgF_YER057c_UK114_family"/>
    <property type="match status" value="1"/>
</dbReference>
<dbReference type="PANTHER" id="PTHR11803:SF58">
    <property type="entry name" value="PROTEIN HMF1-RELATED"/>
    <property type="match status" value="1"/>
</dbReference>
<reference evidence="2 3" key="1">
    <citation type="journal article" date="2018" name="Mol. Biol. Evol.">
        <title>Broad Genomic Sampling Reveals a Smut Pathogenic Ancestry of the Fungal Clade Ustilaginomycotina.</title>
        <authorList>
            <person name="Kijpornyongpan T."/>
            <person name="Mondo S.J."/>
            <person name="Barry K."/>
            <person name="Sandor L."/>
            <person name="Lee J."/>
            <person name="Lipzen A."/>
            <person name="Pangilinan J."/>
            <person name="LaButti K."/>
            <person name="Hainaut M."/>
            <person name="Henrissat B."/>
            <person name="Grigoriev I.V."/>
            <person name="Spatafora J.W."/>
            <person name="Aime M.C."/>
        </authorList>
    </citation>
    <scope>NUCLEOTIDE SEQUENCE [LARGE SCALE GENOMIC DNA]</scope>
    <source>
        <strain evidence="2 3">MCA 4718</strain>
    </source>
</reference>
<evidence type="ECO:0008006" key="4">
    <source>
        <dbReference type="Google" id="ProtNLM"/>
    </source>
</evidence>
<dbReference type="GO" id="GO:0019239">
    <property type="term" value="F:deaminase activity"/>
    <property type="evidence" value="ECO:0007669"/>
    <property type="project" value="TreeGrafter"/>
</dbReference>
<keyword evidence="3" id="KW-1185">Reference proteome</keyword>
<dbReference type="Gene3D" id="3.30.1330.40">
    <property type="entry name" value="RutC-like"/>
    <property type="match status" value="1"/>
</dbReference>
<dbReference type="InterPro" id="IPR006175">
    <property type="entry name" value="YjgF/YER057c/UK114"/>
</dbReference>
<accession>A0A316UHC4</accession>
<evidence type="ECO:0000313" key="3">
    <source>
        <dbReference type="Proteomes" id="UP000245942"/>
    </source>
</evidence>
<dbReference type="NCBIfam" id="TIGR00004">
    <property type="entry name" value="Rid family detoxifying hydrolase"/>
    <property type="match status" value="1"/>
</dbReference>
<dbReference type="GO" id="GO:0005739">
    <property type="term" value="C:mitochondrion"/>
    <property type="evidence" value="ECO:0007669"/>
    <property type="project" value="TreeGrafter"/>
</dbReference>
<dbReference type="Pfam" id="PF01042">
    <property type="entry name" value="Ribonuc_L-PSP"/>
    <property type="match status" value="1"/>
</dbReference>
<gene>
    <name evidence="2" type="ORF">BCV69DRAFT_279665</name>
</gene>
<dbReference type="FunFam" id="3.30.1330.40:FF:000001">
    <property type="entry name" value="L-PSP family endoribonuclease"/>
    <property type="match status" value="1"/>
</dbReference>
<protein>
    <recommendedName>
        <fullName evidence="4">YjgF-like protein</fullName>
    </recommendedName>
</protein>
<dbReference type="PANTHER" id="PTHR11803">
    <property type="entry name" value="2-IMINOBUTANOATE/2-IMINOPROPANOATE DEAMINASE RIDA"/>
    <property type="match status" value="1"/>
</dbReference>
<dbReference type="RefSeq" id="XP_025350901.1">
    <property type="nucleotide sequence ID" value="XM_025491334.1"/>
</dbReference>
<dbReference type="GO" id="GO:0005829">
    <property type="term" value="C:cytosol"/>
    <property type="evidence" value="ECO:0007669"/>
    <property type="project" value="TreeGrafter"/>
</dbReference>
<dbReference type="Proteomes" id="UP000245942">
    <property type="component" value="Unassembled WGS sequence"/>
</dbReference>
<name>A0A316UHC4_9BASI</name>
<sequence length="182" mass="19716">MLFTRFPCRVSSSLRPVLSHDAFHPHHFALAPRPHLRPASLRHISFTPAIMSSATPYQIVSTDKAPAAIGAYSQATVHNGVIYCSGSVPFDPKTMELVKGEIEAEVTQAMQNMLAIVAAAGGDKGSILKTTVFVKDIGLFGRINAVYEQILSPYKPARSLVEAARLPRDVNFEIECIAAVKA</sequence>
<dbReference type="OrthoDB" id="309640at2759"/>